<dbReference type="STRING" id="501010.NOSIN_12915"/>
<protein>
    <recommendedName>
        <fullName evidence="6">Ribonuclease VapC</fullName>
        <shortName evidence="6">RNase VapC</shortName>
        <ecNumber evidence="6">3.1.-.-</ecNumber>
    </recommendedName>
    <alternativeName>
        <fullName evidence="6">Toxin VapC</fullName>
    </alternativeName>
</protein>
<dbReference type="InterPro" id="IPR002716">
    <property type="entry name" value="PIN_dom"/>
</dbReference>
<dbReference type="InterPro" id="IPR029060">
    <property type="entry name" value="PIN-like_dom_sf"/>
</dbReference>
<dbReference type="EMBL" id="MCOK01000001">
    <property type="protein sequence ID" value="OOC54599.1"/>
    <property type="molecule type" value="Genomic_DNA"/>
</dbReference>
<dbReference type="GO" id="GO:0016787">
    <property type="term" value="F:hydrolase activity"/>
    <property type="evidence" value="ECO:0007669"/>
    <property type="project" value="UniProtKB-KW"/>
</dbReference>
<gene>
    <name evidence="6" type="primary">vapC</name>
    <name evidence="8" type="ORF">NOSIN_12915</name>
</gene>
<accession>A0A1V3C2A5</accession>
<keyword evidence="4 6" id="KW-0378">Hydrolase</keyword>
<dbReference type="InterPro" id="IPR022907">
    <property type="entry name" value="VapC_family"/>
</dbReference>
<dbReference type="HAMAP" id="MF_00265">
    <property type="entry name" value="VapC_Nob1"/>
    <property type="match status" value="1"/>
</dbReference>
<organism evidence="8 9">
    <name type="scientific">Nocardiopsis sinuspersici</name>
    <dbReference type="NCBI Taxonomy" id="501010"/>
    <lineage>
        <taxon>Bacteria</taxon>
        <taxon>Bacillati</taxon>
        <taxon>Actinomycetota</taxon>
        <taxon>Actinomycetes</taxon>
        <taxon>Streptosporangiales</taxon>
        <taxon>Nocardiopsidaceae</taxon>
        <taxon>Nocardiopsis</taxon>
    </lineage>
</organism>
<comment type="similarity">
    <text evidence="6">Belongs to the PINc/VapC protein family.</text>
</comment>
<evidence type="ECO:0000256" key="3">
    <source>
        <dbReference type="ARBA" id="ARBA00022723"/>
    </source>
</evidence>
<sequence>MIVVDTSVLIDLYLGAPGRSTTMARRVLGADSEWYAPNHQRVEFLNSLRGLVLGKKVSVSDAEAARKLYSLQAIAHVEPVGGVADRIWELRSDLIAYDAAYVAVAEALDCALVTGDVRLASAPGLRCEVRVIR</sequence>
<evidence type="ECO:0000259" key="7">
    <source>
        <dbReference type="Pfam" id="PF01850"/>
    </source>
</evidence>
<evidence type="ECO:0000256" key="1">
    <source>
        <dbReference type="ARBA" id="ARBA00022649"/>
    </source>
</evidence>
<feature type="binding site" evidence="6">
    <location>
        <position position="5"/>
    </location>
    <ligand>
        <name>Mg(2+)</name>
        <dbReference type="ChEBI" id="CHEBI:18420"/>
    </ligand>
</feature>
<feature type="domain" description="PIN" evidence="7">
    <location>
        <begin position="2"/>
        <end position="123"/>
    </location>
</feature>
<comment type="function">
    <text evidence="6">Toxic component of a toxin-antitoxin (TA) system. An RNase.</text>
</comment>
<dbReference type="PANTHER" id="PTHR35901">
    <property type="entry name" value="RIBONUCLEASE VAPC3"/>
    <property type="match status" value="1"/>
</dbReference>
<evidence type="ECO:0000256" key="5">
    <source>
        <dbReference type="ARBA" id="ARBA00022842"/>
    </source>
</evidence>
<dbReference type="GO" id="GO:0000287">
    <property type="term" value="F:magnesium ion binding"/>
    <property type="evidence" value="ECO:0007669"/>
    <property type="project" value="UniProtKB-UniRule"/>
</dbReference>
<keyword evidence="1 6" id="KW-1277">Toxin-antitoxin system</keyword>
<evidence type="ECO:0000313" key="9">
    <source>
        <dbReference type="Proteomes" id="UP000189004"/>
    </source>
</evidence>
<dbReference type="Proteomes" id="UP000189004">
    <property type="component" value="Unassembled WGS sequence"/>
</dbReference>
<reference evidence="9" key="1">
    <citation type="submission" date="2016-08" db="EMBL/GenBank/DDBJ databases">
        <authorList>
            <person name="Tokovenko B."/>
            <person name="Kalinowski J."/>
        </authorList>
    </citation>
    <scope>NUCLEOTIDE SEQUENCE [LARGE SCALE GENOMIC DNA]</scope>
    <source>
        <strain evidence="9">UTMC102</strain>
    </source>
</reference>
<dbReference type="GO" id="GO:0090729">
    <property type="term" value="F:toxin activity"/>
    <property type="evidence" value="ECO:0007669"/>
    <property type="project" value="UniProtKB-KW"/>
</dbReference>
<keyword evidence="3 6" id="KW-0479">Metal-binding</keyword>
<dbReference type="OrthoDB" id="4377304at2"/>
<dbReference type="InterPro" id="IPR051619">
    <property type="entry name" value="TypeII_TA_RNase_PINc/VapC"/>
</dbReference>
<keyword evidence="6" id="KW-0800">Toxin</keyword>
<feature type="binding site" evidence="6">
    <location>
        <position position="98"/>
    </location>
    <ligand>
        <name>Mg(2+)</name>
        <dbReference type="ChEBI" id="CHEBI:18420"/>
    </ligand>
</feature>
<dbReference type="PANTHER" id="PTHR35901:SF1">
    <property type="entry name" value="EXONUCLEASE VAPC9"/>
    <property type="match status" value="1"/>
</dbReference>
<comment type="caution">
    <text evidence="8">The sequence shown here is derived from an EMBL/GenBank/DDBJ whole genome shotgun (WGS) entry which is preliminary data.</text>
</comment>
<evidence type="ECO:0000313" key="8">
    <source>
        <dbReference type="EMBL" id="OOC54599.1"/>
    </source>
</evidence>
<dbReference type="SUPFAM" id="SSF88723">
    <property type="entry name" value="PIN domain-like"/>
    <property type="match status" value="1"/>
</dbReference>
<evidence type="ECO:0000256" key="4">
    <source>
        <dbReference type="ARBA" id="ARBA00022801"/>
    </source>
</evidence>
<dbReference type="Pfam" id="PF01850">
    <property type="entry name" value="PIN"/>
    <property type="match status" value="1"/>
</dbReference>
<dbReference type="GO" id="GO:0004540">
    <property type="term" value="F:RNA nuclease activity"/>
    <property type="evidence" value="ECO:0007669"/>
    <property type="project" value="InterPro"/>
</dbReference>
<dbReference type="RefSeq" id="WP_077691004.1">
    <property type="nucleotide sequence ID" value="NZ_MCOK01000001.1"/>
</dbReference>
<name>A0A1V3C2A5_9ACTN</name>
<keyword evidence="9" id="KW-1185">Reference proteome</keyword>
<dbReference type="AlphaFoldDB" id="A0A1V3C2A5"/>
<dbReference type="Gene3D" id="3.40.50.1010">
    <property type="entry name" value="5'-nuclease"/>
    <property type="match status" value="1"/>
</dbReference>
<proteinExistence type="inferred from homology"/>
<keyword evidence="5 6" id="KW-0460">Magnesium</keyword>
<comment type="cofactor">
    <cofactor evidence="6">
        <name>Mg(2+)</name>
        <dbReference type="ChEBI" id="CHEBI:18420"/>
    </cofactor>
</comment>
<dbReference type="EC" id="3.1.-.-" evidence="6"/>
<keyword evidence="2 6" id="KW-0540">Nuclease</keyword>
<evidence type="ECO:0000256" key="6">
    <source>
        <dbReference type="HAMAP-Rule" id="MF_00265"/>
    </source>
</evidence>
<evidence type="ECO:0000256" key="2">
    <source>
        <dbReference type="ARBA" id="ARBA00022722"/>
    </source>
</evidence>